<dbReference type="GO" id="GO:0000278">
    <property type="term" value="P:mitotic cell cycle"/>
    <property type="evidence" value="ECO:0007669"/>
    <property type="project" value="InterPro"/>
</dbReference>
<feature type="coiled-coil region" evidence="19">
    <location>
        <begin position="167"/>
        <end position="205"/>
    </location>
</feature>
<dbReference type="AlphaFoldDB" id="A0A9P6BCL8"/>
<evidence type="ECO:0000313" key="21">
    <source>
        <dbReference type="EMBL" id="KAF9520276.1"/>
    </source>
</evidence>
<keyword evidence="15" id="KW-0131">Cell cycle</keyword>
<reference evidence="21" key="1">
    <citation type="journal article" date="2020" name="Nat. Commun.">
        <title>Large-scale genome sequencing of mycorrhizal fungi provides insights into the early evolution of symbiotic traits.</title>
        <authorList>
            <person name="Miyauchi S."/>
            <person name="Kiss E."/>
            <person name="Kuo A."/>
            <person name="Drula E."/>
            <person name="Kohler A."/>
            <person name="Sanchez-Garcia M."/>
            <person name="Morin E."/>
            <person name="Andreopoulos B."/>
            <person name="Barry K.W."/>
            <person name="Bonito G."/>
            <person name="Buee M."/>
            <person name="Carver A."/>
            <person name="Chen C."/>
            <person name="Cichocki N."/>
            <person name="Clum A."/>
            <person name="Culley D."/>
            <person name="Crous P.W."/>
            <person name="Fauchery L."/>
            <person name="Girlanda M."/>
            <person name="Hayes R.D."/>
            <person name="Keri Z."/>
            <person name="LaButti K."/>
            <person name="Lipzen A."/>
            <person name="Lombard V."/>
            <person name="Magnuson J."/>
            <person name="Maillard F."/>
            <person name="Murat C."/>
            <person name="Nolan M."/>
            <person name="Ohm R.A."/>
            <person name="Pangilinan J."/>
            <person name="Pereira M.F."/>
            <person name="Perotto S."/>
            <person name="Peter M."/>
            <person name="Pfister S."/>
            <person name="Riley R."/>
            <person name="Sitrit Y."/>
            <person name="Stielow J.B."/>
            <person name="Szollosi G."/>
            <person name="Zifcakova L."/>
            <person name="Stursova M."/>
            <person name="Spatafora J.W."/>
            <person name="Tedersoo L."/>
            <person name="Vaario L.M."/>
            <person name="Yamada A."/>
            <person name="Yan M."/>
            <person name="Wang P."/>
            <person name="Xu J."/>
            <person name="Bruns T."/>
            <person name="Baldrian P."/>
            <person name="Vilgalys R."/>
            <person name="Dunand C."/>
            <person name="Henrissat B."/>
            <person name="Grigoriev I.V."/>
            <person name="Hibbett D."/>
            <person name="Nagy L.G."/>
            <person name="Martin F.M."/>
        </authorList>
    </citation>
    <scope>NUCLEOTIDE SEQUENCE</scope>
    <source>
        <strain evidence="21">UP504</strain>
    </source>
</reference>
<dbReference type="GO" id="GO:0007059">
    <property type="term" value="P:chromosome segregation"/>
    <property type="evidence" value="ECO:0007669"/>
    <property type="project" value="UniProtKB-KW"/>
</dbReference>
<evidence type="ECO:0000256" key="16">
    <source>
        <dbReference type="ARBA" id="ARBA00023328"/>
    </source>
</evidence>
<gene>
    <name evidence="21" type="ORF">BS47DRAFT_1387319</name>
</gene>
<dbReference type="OrthoDB" id="5599235at2759"/>
<keyword evidence="22" id="KW-1185">Reference proteome</keyword>
<dbReference type="PANTHER" id="PTHR28216">
    <property type="entry name" value="DASH COMPLEX SUBUNIT DUO1"/>
    <property type="match status" value="1"/>
</dbReference>
<evidence type="ECO:0000313" key="22">
    <source>
        <dbReference type="Proteomes" id="UP000886523"/>
    </source>
</evidence>
<evidence type="ECO:0000256" key="19">
    <source>
        <dbReference type="SAM" id="Coils"/>
    </source>
</evidence>
<keyword evidence="7" id="KW-0132">Cell division</keyword>
<dbReference type="GO" id="GO:0072686">
    <property type="term" value="C:mitotic spindle"/>
    <property type="evidence" value="ECO:0007669"/>
    <property type="project" value="InterPro"/>
</dbReference>
<evidence type="ECO:0000256" key="9">
    <source>
        <dbReference type="ARBA" id="ARBA00022776"/>
    </source>
</evidence>
<evidence type="ECO:0000256" key="4">
    <source>
        <dbReference type="ARBA" id="ARBA00005366"/>
    </source>
</evidence>
<sequence length="321" mass="34730">MHPSDVSYDLLNGEAPEFDTTSLTGDVEATPIPKTRLKGKEKERGIDTEEPLRISTLGSAPLPLTEEERLRRQLFDMQKINAAFGAYYDALTAVQDRQQTLATKVNQTKQLLDRYVAILGQAEHNARLLLDPNWQGAEVVRTRMPIFRMHSSTSPAPGQDAARLAEIRRREEESLRLEREAVQRKEEEARARREAEERLEAEKMHAAGARIRGGVRGSARARGGAATRFPTMPFHLSQIIAPIGALPLAGRGSRVSAPAPTRTPSVPRPPSSTTMRAPSSGGGSTGSAGKTRGSAHISGIKPPTAGRGVTRGVGRGKPTAT</sequence>
<evidence type="ECO:0000256" key="6">
    <source>
        <dbReference type="ARBA" id="ARBA00022490"/>
    </source>
</evidence>
<evidence type="ECO:0000256" key="5">
    <source>
        <dbReference type="ARBA" id="ARBA00022454"/>
    </source>
</evidence>
<evidence type="ECO:0000256" key="14">
    <source>
        <dbReference type="ARBA" id="ARBA00023242"/>
    </source>
</evidence>
<name>A0A9P6BCL8_9AGAM</name>
<evidence type="ECO:0000256" key="2">
    <source>
        <dbReference type="ARBA" id="ARBA00004186"/>
    </source>
</evidence>
<dbReference type="Pfam" id="PF08651">
    <property type="entry name" value="DASH_Duo1"/>
    <property type="match status" value="1"/>
</dbReference>
<keyword evidence="14" id="KW-0539">Nucleus</keyword>
<evidence type="ECO:0000256" key="13">
    <source>
        <dbReference type="ARBA" id="ARBA00023212"/>
    </source>
</evidence>
<dbReference type="Proteomes" id="UP000886523">
    <property type="component" value="Unassembled WGS sequence"/>
</dbReference>
<keyword evidence="13" id="KW-0206">Cytoskeleton</keyword>
<evidence type="ECO:0000256" key="10">
    <source>
        <dbReference type="ARBA" id="ARBA00022829"/>
    </source>
</evidence>
<keyword evidence="6" id="KW-0963">Cytoplasm</keyword>
<feature type="region of interest" description="Disordered" evidence="20">
    <location>
        <begin position="1"/>
        <end position="27"/>
    </location>
</feature>
<feature type="region of interest" description="Disordered" evidence="20">
    <location>
        <begin position="251"/>
        <end position="321"/>
    </location>
</feature>
<organism evidence="21 22">
    <name type="scientific">Hydnum rufescens UP504</name>
    <dbReference type="NCBI Taxonomy" id="1448309"/>
    <lineage>
        <taxon>Eukaryota</taxon>
        <taxon>Fungi</taxon>
        <taxon>Dikarya</taxon>
        <taxon>Basidiomycota</taxon>
        <taxon>Agaricomycotina</taxon>
        <taxon>Agaricomycetes</taxon>
        <taxon>Cantharellales</taxon>
        <taxon>Hydnaceae</taxon>
        <taxon>Hydnum</taxon>
    </lineage>
</organism>
<keyword evidence="16" id="KW-0137">Centromere</keyword>
<evidence type="ECO:0000256" key="18">
    <source>
        <dbReference type="ARBA" id="ARBA00044358"/>
    </source>
</evidence>
<evidence type="ECO:0000256" key="20">
    <source>
        <dbReference type="SAM" id="MobiDB-lite"/>
    </source>
</evidence>
<dbReference type="GO" id="GO:0051301">
    <property type="term" value="P:cell division"/>
    <property type="evidence" value="ECO:0007669"/>
    <property type="project" value="UniProtKB-KW"/>
</dbReference>
<comment type="subcellular location">
    <subcellularLocation>
        <location evidence="3">Chromosome</location>
        <location evidence="3">Centromere</location>
        <location evidence="3">Kinetochore</location>
    </subcellularLocation>
    <subcellularLocation>
        <location evidence="2">Cytoplasm</location>
        <location evidence="2">Cytoskeleton</location>
        <location evidence="2">Spindle</location>
    </subcellularLocation>
    <subcellularLocation>
        <location evidence="1">Nucleus</location>
    </subcellularLocation>
</comment>
<dbReference type="GO" id="GO:0005874">
    <property type="term" value="C:microtubule"/>
    <property type="evidence" value="ECO:0007669"/>
    <property type="project" value="UniProtKB-KW"/>
</dbReference>
<dbReference type="InterPro" id="IPR013960">
    <property type="entry name" value="DASH_Duo1"/>
</dbReference>
<comment type="similarity">
    <text evidence="4">Belongs to the DASH complex DUO1 family.</text>
</comment>
<dbReference type="PANTHER" id="PTHR28216:SF1">
    <property type="entry name" value="DASH COMPLEX SUBUNIT DUO1"/>
    <property type="match status" value="1"/>
</dbReference>
<evidence type="ECO:0000256" key="15">
    <source>
        <dbReference type="ARBA" id="ARBA00023306"/>
    </source>
</evidence>
<evidence type="ECO:0000256" key="12">
    <source>
        <dbReference type="ARBA" id="ARBA00023054"/>
    </source>
</evidence>
<keyword evidence="9" id="KW-0498">Mitosis</keyword>
<evidence type="ECO:0000256" key="8">
    <source>
        <dbReference type="ARBA" id="ARBA00022701"/>
    </source>
</evidence>
<dbReference type="GO" id="GO:0042729">
    <property type="term" value="C:DASH complex"/>
    <property type="evidence" value="ECO:0007669"/>
    <property type="project" value="InterPro"/>
</dbReference>
<dbReference type="EMBL" id="MU128912">
    <property type="protein sequence ID" value="KAF9520276.1"/>
    <property type="molecule type" value="Genomic_DNA"/>
</dbReference>
<comment type="caution">
    <text evidence="21">The sequence shown here is derived from an EMBL/GenBank/DDBJ whole genome shotgun (WGS) entry which is preliminary data.</text>
</comment>
<evidence type="ECO:0000256" key="11">
    <source>
        <dbReference type="ARBA" id="ARBA00022838"/>
    </source>
</evidence>
<evidence type="ECO:0000256" key="7">
    <source>
        <dbReference type="ARBA" id="ARBA00022618"/>
    </source>
</evidence>
<evidence type="ECO:0000256" key="3">
    <source>
        <dbReference type="ARBA" id="ARBA00004629"/>
    </source>
</evidence>
<feature type="compositionally biased region" description="Low complexity" evidence="20">
    <location>
        <begin position="256"/>
        <end position="265"/>
    </location>
</feature>
<keyword evidence="10" id="KW-0159">Chromosome partition</keyword>
<keyword evidence="11" id="KW-0995">Kinetochore</keyword>
<keyword evidence="8" id="KW-0493">Microtubule</keyword>
<keyword evidence="12 19" id="KW-0175">Coiled coil</keyword>
<evidence type="ECO:0000256" key="1">
    <source>
        <dbReference type="ARBA" id="ARBA00004123"/>
    </source>
</evidence>
<keyword evidence="5" id="KW-0158">Chromosome</keyword>
<evidence type="ECO:0000256" key="17">
    <source>
        <dbReference type="ARBA" id="ARBA00044152"/>
    </source>
</evidence>
<protein>
    <recommendedName>
        <fullName evidence="17">DASH complex subunit DUO1</fullName>
    </recommendedName>
    <alternativeName>
        <fullName evidence="18">Outer kinetochore protein DUO1</fullName>
    </alternativeName>
</protein>
<accession>A0A9P6BCL8</accession>
<proteinExistence type="inferred from homology"/>